<protein>
    <submittedName>
        <fullName evidence="3">Serine/threonine protein phosphatase</fullName>
    </submittedName>
</protein>
<dbReference type="GO" id="GO:0016787">
    <property type="term" value="F:hydrolase activity"/>
    <property type="evidence" value="ECO:0007669"/>
    <property type="project" value="InterPro"/>
</dbReference>
<dbReference type="InterPro" id="IPR004843">
    <property type="entry name" value="Calcineurin-like_PHP"/>
</dbReference>
<evidence type="ECO:0000313" key="2">
    <source>
        <dbReference type="EMBL" id="HGN36033.1"/>
    </source>
</evidence>
<dbReference type="SMART" id="SM00156">
    <property type="entry name" value="PP2Ac"/>
    <property type="match status" value="1"/>
</dbReference>
<dbReference type="EMBL" id="DTAI01000016">
    <property type="protein sequence ID" value="HGN36033.1"/>
    <property type="molecule type" value="Genomic_DNA"/>
</dbReference>
<dbReference type="PANTHER" id="PTHR11668:SF496">
    <property type="entry name" value="SERINE_THREONINE-PROTEIN PHOSPHATASE"/>
    <property type="match status" value="1"/>
</dbReference>
<evidence type="ECO:0000259" key="1">
    <source>
        <dbReference type="SMART" id="SM00156"/>
    </source>
</evidence>
<dbReference type="Gene3D" id="3.60.21.10">
    <property type="match status" value="1"/>
</dbReference>
<dbReference type="PRINTS" id="PR00114">
    <property type="entry name" value="STPHPHTASE"/>
</dbReference>
<dbReference type="InterPro" id="IPR050341">
    <property type="entry name" value="PP1_catalytic_subunit"/>
</dbReference>
<feature type="domain" description="Serine/threonine specific protein phosphatases" evidence="1">
    <location>
        <begin position="27"/>
        <end position="314"/>
    </location>
</feature>
<name>A0A7J3JQ72_9CREN</name>
<dbReference type="InterPro" id="IPR029052">
    <property type="entry name" value="Metallo-depent_PP-like"/>
</dbReference>
<accession>A0A7J3JQ72</accession>
<organism evidence="3">
    <name type="scientific">Ignisphaera aggregans</name>
    <dbReference type="NCBI Taxonomy" id="334771"/>
    <lineage>
        <taxon>Archaea</taxon>
        <taxon>Thermoproteota</taxon>
        <taxon>Thermoprotei</taxon>
        <taxon>Desulfurococcales</taxon>
        <taxon>Desulfurococcaceae</taxon>
        <taxon>Ignisphaera</taxon>
    </lineage>
</organism>
<sequence length="315" mass="36810">MTHTYTYMVFIMWSIEELVHRAQDTVRDFHKLQTLINDTKYELEFEFNIRSKRYVVKERTSIPMVFFGDIHGDINTLVELMIKLNAVEYLNSNSMKMVFLGDYIDRGPQQLLTLTFLSILKCEWRENILLLRGNHEPVKGLEPYPHDFPYELVERFGSDGGRELYYSFLEMFEAMPLLLYIPDRILAFHGGPPLSRAERYTDPDTILNVGNKEDFEDVLWSDPTEDIEGVSYNVYRGAGKLWGWRISERIVEKLDIKVMIRGHEPCNGFKINHRGMVVTLFSMKGYYGNESAAALRIPYDDNSWLSNIASYILLL</sequence>
<evidence type="ECO:0000313" key="3">
    <source>
        <dbReference type="EMBL" id="HGQ17963.1"/>
    </source>
</evidence>
<dbReference type="CDD" id="cd00144">
    <property type="entry name" value="MPP_PPP_family"/>
    <property type="match status" value="1"/>
</dbReference>
<dbReference type="EMBL" id="DTBZ01000071">
    <property type="protein sequence ID" value="HGQ17963.1"/>
    <property type="molecule type" value="Genomic_DNA"/>
</dbReference>
<gene>
    <name evidence="2" type="ORF">ENT87_00555</name>
    <name evidence="3" type="ORF">ENU30_03125</name>
</gene>
<comment type="caution">
    <text evidence="3">The sequence shown here is derived from an EMBL/GenBank/DDBJ whole genome shotgun (WGS) entry which is preliminary data.</text>
</comment>
<dbReference type="Pfam" id="PF00149">
    <property type="entry name" value="Metallophos"/>
    <property type="match status" value="1"/>
</dbReference>
<proteinExistence type="predicted"/>
<dbReference type="SUPFAM" id="SSF56300">
    <property type="entry name" value="Metallo-dependent phosphatases"/>
    <property type="match status" value="1"/>
</dbReference>
<dbReference type="AlphaFoldDB" id="A0A7J3JQ72"/>
<reference evidence="3" key="1">
    <citation type="journal article" date="2020" name="mSystems">
        <title>Genome- and Community-Level Interaction Insights into Carbon Utilization and Element Cycling Functions of Hydrothermarchaeota in Hydrothermal Sediment.</title>
        <authorList>
            <person name="Zhou Z."/>
            <person name="Liu Y."/>
            <person name="Xu W."/>
            <person name="Pan J."/>
            <person name="Luo Z.H."/>
            <person name="Li M."/>
        </authorList>
    </citation>
    <scope>NUCLEOTIDE SEQUENCE [LARGE SCALE GENOMIC DNA]</scope>
    <source>
        <strain evidence="2">SpSt-618</strain>
        <strain evidence="3">SpSt-657</strain>
    </source>
</reference>
<dbReference type="PANTHER" id="PTHR11668">
    <property type="entry name" value="SERINE/THREONINE PROTEIN PHOSPHATASE"/>
    <property type="match status" value="1"/>
</dbReference>
<dbReference type="InterPro" id="IPR006186">
    <property type="entry name" value="Ser/Thr-sp_prot-phosphatase"/>
</dbReference>